<dbReference type="Pfam" id="PF01583">
    <property type="entry name" value="APS_kinase"/>
    <property type="match status" value="1"/>
</dbReference>
<dbReference type="InterPro" id="IPR005225">
    <property type="entry name" value="Small_GTP-bd"/>
</dbReference>
<comment type="pathway">
    <text evidence="18">Sulfur metabolism; hydrogen sulfide biosynthesis; sulfite from sulfate: step 2/3.</text>
</comment>
<dbReference type="STRING" id="269796.Rru_A2290"/>
<dbReference type="PANTHER" id="PTHR23115">
    <property type="entry name" value="TRANSLATION FACTOR"/>
    <property type="match status" value="1"/>
</dbReference>
<dbReference type="FunFam" id="3.40.50.300:FF:000119">
    <property type="entry name" value="Sulfate adenylyltransferase subunit 1"/>
    <property type="match status" value="1"/>
</dbReference>
<feature type="domain" description="Tr-type G" evidence="19">
    <location>
        <begin position="21"/>
        <end position="240"/>
    </location>
</feature>
<dbReference type="CDD" id="cd03695">
    <property type="entry name" value="CysN_NodQ_II"/>
    <property type="match status" value="1"/>
</dbReference>
<evidence type="ECO:0000256" key="18">
    <source>
        <dbReference type="HAMAP-Rule" id="MF_00065"/>
    </source>
</evidence>
<comment type="function">
    <text evidence="13">Proposed to provide activated sulfate for transfer to Nod factor. ATP sulfurylase may be the GTPase, regulating ATP sulfurylase activity.</text>
</comment>
<dbReference type="UniPathway" id="UPA00140">
    <property type="reaction ID" value="UER00204"/>
</dbReference>
<dbReference type="SUPFAM" id="SSF50447">
    <property type="entry name" value="Translation proteins"/>
    <property type="match status" value="1"/>
</dbReference>
<dbReference type="PROSITE" id="PS51722">
    <property type="entry name" value="G_TR_2"/>
    <property type="match status" value="1"/>
</dbReference>
<dbReference type="HOGENOM" id="CLU_007265_5_1_5"/>
<dbReference type="Pfam" id="PF00009">
    <property type="entry name" value="GTP_EFTU"/>
    <property type="match status" value="1"/>
</dbReference>
<evidence type="ECO:0000313" key="20">
    <source>
        <dbReference type="EMBL" id="ABC23090.1"/>
    </source>
</evidence>
<evidence type="ECO:0000256" key="8">
    <source>
        <dbReference type="ARBA" id="ARBA00022695"/>
    </source>
</evidence>
<gene>
    <name evidence="17" type="primary">cysN</name>
    <name evidence="18" type="synonym">cysC</name>
    <name evidence="20" type="ordered locus">Rru_A2290</name>
</gene>
<dbReference type="EC" id="2.7.7.4" evidence="17"/>
<proteinExistence type="inferred from homology"/>
<feature type="binding site" evidence="17">
    <location>
        <begin position="30"/>
        <end position="37"/>
    </location>
    <ligand>
        <name>GTP</name>
        <dbReference type="ChEBI" id="CHEBI:37565"/>
    </ligand>
</feature>
<dbReference type="Proteomes" id="UP000001929">
    <property type="component" value="Chromosome"/>
</dbReference>
<evidence type="ECO:0000313" key="21">
    <source>
        <dbReference type="Proteomes" id="UP000001929"/>
    </source>
</evidence>
<comment type="function">
    <text evidence="18">Catalyzes the synthesis of activated sulfate.</text>
</comment>
<dbReference type="HAMAP" id="MF_00062">
    <property type="entry name" value="Sulf_adenylyltr_sub1"/>
    <property type="match status" value="1"/>
</dbReference>
<dbReference type="PATRIC" id="fig|269796.9.peg.2387"/>
<dbReference type="InterPro" id="IPR000795">
    <property type="entry name" value="T_Tr_GTP-bd_dom"/>
</dbReference>
<dbReference type="PROSITE" id="PS00301">
    <property type="entry name" value="G_TR_1"/>
    <property type="match status" value="1"/>
</dbReference>
<comment type="subunit">
    <text evidence="6">Sulfate-activating enzymes, NodP and NodQ, may be physically associated.</text>
</comment>
<comment type="subunit">
    <text evidence="16">Heterodimer composed of CysD, the smaller subunit, and CysNC.</text>
</comment>
<dbReference type="PhylomeDB" id="Q2RS05"/>
<dbReference type="CDD" id="cd02027">
    <property type="entry name" value="APSK"/>
    <property type="match status" value="1"/>
</dbReference>
<dbReference type="Pfam" id="PF22594">
    <property type="entry name" value="GTP-eEF1A_C"/>
    <property type="match status" value="1"/>
</dbReference>
<dbReference type="EMBL" id="CP000230">
    <property type="protein sequence ID" value="ABC23090.1"/>
    <property type="molecule type" value="Genomic_DNA"/>
</dbReference>
<dbReference type="InterPro" id="IPR027417">
    <property type="entry name" value="P-loop_NTPase"/>
</dbReference>
<dbReference type="NCBIfam" id="TIGR02034">
    <property type="entry name" value="CysN"/>
    <property type="match status" value="1"/>
</dbReference>
<dbReference type="AlphaFoldDB" id="Q2RS05"/>
<dbReference type="InterPro" id="IPR009000">
    <property type="entry name" value="Transl_B-barrel_sf"/>
</dbReference>
<dbReference type="InterPro" id="IPR050100">
    <property type="entry name" value="TRAFAC_GTPase_members"/>
</dbReference>
<dbReference type="GO" id="GO:0004020">
    <property type="term" value="F:adenylylsulfate kinase activity"/>
    <property type="evidence" value="ECO:0007669"/>
    <property type="project" value="UniProtKB-UniRule"/>
</dbReference>
<keyword evidence="18 20" id="KW-0418">Kinase</keyword>
<dbReference type="RefSeq" id="WP_011389945.1">
    <property type="nucleotide sequence ID" value="NC_007643.1"/>
</dbReference>
<evidence type="ECO:0000256" key="4">
    <source>
        <dbReference type="ARBA" id="ARBA00005438"/>
    </source>
</evidence>
<dbReference type="NCBIfam" id="NF003013">
    <property type="entry name" value="PRK03846.1"/>
    <property type="match status" value="1"/>
</dbReference>
<accession>Q2RS05</accession>
<dbReference type="InterPro" id="IPR009001">
    <property type="entry name" value="Transl_elong_EF1A/Init_IF2_C"/>
</dbReference>
<keyword evidence="10 17" id="KW-0067">ATP-binding</keyword>
<sequence>MDGVSDAARQVENYLAHHEDKGLLRLLTCGSVDDGKSTLIGRLLHDCKLIFDDLMGALERDSKTSGTTGPGKLDFALLLDGLQAEREQGITIDIAYRYFATDKRKFIVADAPGHEQYTRNMATAASTAELAILLIDARKGVITQTRRHTAVCAMMGVRKLVLAVNKMDLVGYEQATFDRIVADYRAFAAKLGIEAVTAIPLSALEGQNMIVRSPAMPWYTGPALLPYLEEVDVTTDRELLPMRFPVQWVNRPNLDFRGFSGTLVSGAVSVGDGVSVLPGGQTSRVKRIVTKDGDLPRAVAGQAITLTLADEIDISRGDLLVPTGDQPAQADHFAAHLLWMDAKALMPGRDYLVRMGPLQMRGQITAIKHKIDVNTMEERPAPTLELNDVGSVNLQVDRAVPFDPYDQNRDTGSFILIDRLTNATVGAGMIRFSLWRSTNLVWQHIEVGAAQRAAQKGQKPCVIWLTGLSGSGKSTIANLLDKRLYAEAHHTTMLDGDNVRHGLNRDLGFTEQDRVENIRRVAEVAKLMADAGLITLVSFISPYREERLAARARIGEERFVEVYVKASVADCAARDPKGLYRKAMAGEIRNFTGIDAPYEEPVTPDLLIDTAVLTPEAAVEVLMAWLRAKGYLSAESEGSGI</sequence>
<dbReference type="eggNOG" id="COG2895">
    <property type="taxonomic scope" value="Bacteria"/>
</dbReference>
<evidence type="ECO:0000256" key="12">
    <source>
        <dbReference type="ARBA" id="ARBA00023268"/>
    </source>
</evidence>
<comment type="similarity">
    <text evidence="4">In the C-terminal section; belongs to the APS kinase family.</text>
</comment>
<evidence type="ECO:0000256" key="14">
    <source>
        <dbReference type="ARBA" id="ARBA00049370"/>
    </source>
</evidence>
<dbReference type="Gene3D" id="3.40.50.300">
    <property type="entry name" value="P-loop containing nucleotide triphosphate hydrolases"/>
    <property type="match status" value="2"/>
</dbReference>
<dbReference type="GO" id="GO:0003924">
    <property type="term" value="F:GTPase activity"/>
    <property type="evidence" value="ECO:0007669"/>
    <property type="project" value="InterPro"/>
</dbReference>
<dbReference type="NCBIfam" id="NF004035">
    <property type="entry name" value="PRK05506.1"/>
    <property type="match status" value="1"/>
</dbReference>
<evidence type="ECO:0000256" key="2">
    <source>
        <dbReference type="ARBA" id="ARBA00002357"/>
    </source>
</evidence>
<dbReference type="InterPro" id="IPR044139">
    <property type="entry name" value="CysN_NoDQ_III"/>
</dbReference>
<dbReference type="InterPro" id="IPR011779">
    <property type="entry name" value="SO4_adenylTrfase_lsu"/>
</dbReference>
<keyword evidence="11 17" id="KW-0342">GTP-binding</keyword>
<feature type="binding site" evidence="17">
    <location>
        <begin position="165"/>
        <end position="168"/>
    </location>
    <ligand>
        <name>GTP</name>
        <dbReference type="ChEBI" id="CHEBI:37565"/>
    </ligand>
</feature>
<dbReference type="GO" id="GO:0000103">
    <property type="term" value="P:sulfate assimilation"/>
    <property type="evidence" value="ECO:0007669"/>
    <property type="project" value="UniProtKB-UniRule"/>
</dbReference>
<dbReference type="PRINTS" id="PR00315">
    <property type="entry name" value="ELONGATNFCT"/>
</dbReference>
<evidence type="ECO:0000256" key="15">
    <source>
        <dbReference type="ARBA" id="ARBA00055271"/>
    </source>
</evidence>
<evidence type="ECO:0000256" key="5">
    <source>
        <dbReference type="ARBA" id="ARBA00007237"/>
    </source>
</evidence>
<reference evidence="20 21" key="1">
    <citation type="journal article" date="2011" name="Stand. Genomic Sci.">
        <title>Complete genome sequence of Rhodospirillum rubrum type strain (S1).</title>
        <authorList>
            <person name="Munk A.C."/>
            <person name="Copeland A."/>
            <person name="Lucas S."/>
            <person name="Lapidus A."/>
            <person name="Del Rio T.G."/>
            <person name="Barry K."/>
            <person name="Detter J.C."/>
            <person name="Hammon N."/>
            <person name="Israni S."/>
            <person name="Pitluck S."/>
            <person name="Brettin T."/>
            <person name="Bruce D."/>
            <person name="Han C."/>
            <person name="Tapia R."/>
            <person name="Gilna P."/>
            <person name="Schmutz J."/>
            <person name="Larimer F."/>
            <person name="Land M."/>
            <person name="Kyrpides N.C."/>
            <person name="Mavromatis K."/>
            <person name="Richardson P."/>
            <person name="Rohde M."/>
            <person name="Goker M."/>
            <person name="Klenk H.P."/>
            <person name="Zhang Y."/>
            <person name="Roberts G.P."/>
            <person name="Reslewic S."/>
            <person name="Schwartz D.C."/>
        </authorList>
    </citation>
    <scope>NUCLEOTIDE SEQUENCE [LARGE SCALE GENOMIC DNA]</scope>
    <source>
        <strain evidence="21">ATCC 11170 / ATH 1.1.1 / DSM 467 / LMG 4362 / NCIMB 8255 / S1</strain>
    </source>
</reference>
<dbReference type="InterPro" id="IPR059117">
    <property type="entry name" value="APS_kinase_dom"/>
</dbReference>
<dbReference type="InterPro" id="IPR031157">
    <property type="entry name" value="G_TR_CS"/>
</dbReference>
<comment type="catalytic activity">
    <reaction evidence="14 17">
        <text>sulfate + ATP + H(+) = adenosine 5'-phosphosulfate + diphosphate</text>
        <dbReference type="Rhea" id="RHEA:18133"/>
        <dbReference type="ChEBI" id="CHEBI:15378"/>
        <dbReference type="ChEBI" id="CHEBI:16189"/>
        <dbReference type="ChEBI" id="CHEBI:30616"/>
        <dbReference type="ChEBI" id="CHEBI:33019"/>
        <dbReference type="ChEBI" id="CHEBI:58243"/>
        <dbReference type="EC" id="2.7.7.4"/>
    </reaction>
</comment>
<evidence type="ECO:0000256" key="9">
    <source>
        <dbReference type="ARBA" id="ARBA00022741"/>
    </source>
</evidence>
<dbReference type="NCBIfam" id="TIGR00455">
    <property type="entry name" value="apsK"/>
    <property type="match status" value="1"/>
</dbReference>
<dbReference type="HAMAP" id="MF_00065">
    <property type="entry name" value="Adenylyl_sulf_kinase"/>
    <property type="match status" value="1"/>
</dbReference>
<keyword evidence="21" id="KW-1185">Reference proteome</keyword>
<dbReference type="CDD" id="cd04095">
    <property type="entry name" value="CysN_NoDQ_III"/>
    <property type="match status" value="1"/>
</dbReference>
<keyword evidence="8 17" id="KW-0548">Nucleotidyltransferase</keyword>
<dbReference type="EC" id="2.7.1.25" evidence="18"/>
<evidence type="ECO:0000256" key="13">
    <source>
        <dbReference type="ARBA" id="ARBA00024872"/>
    </source>
</evidence>
<dbReference type="GO" id="GO:0004781">
    <property type="term" value="F:sulfate adenylyltransferase (ATP) activity"/>
    <property type="evidence" value="ECO:0007669"/>
    <property type="project" value="UniProtKB-UniRule"/>
</dbReference>
<dbReference type="InterPro" id="IPR054696">
    <property type="entry name" value="GTP-eEF1A_C"/>
</dbReference>
<organism evidence="20 21">
    <name type="scientific">Rhodospirillum rubrum (strain ATCC 11170 / ATH 1.1.1 / DSM 467 / LMG 4362 / NCIMB 8255 / S1)</name>
    <dbReference type="NCBI Taxonomy" id="269796"/>
    <lineage>
        <taxon>Bacteria</taxon>
        <taxon>Pseudomonadati</taxon>
        <taxon>Pseudomonadota</taxon>
        <taxon>Alphaproteobacteria</taxon>
        <taxon>Rhodospirillales</taxon>
        <taxon>Rhodospirillaceae</taxon>
        <taxon>Rhodospirillum</taxon>
    </lineage>
</organism>
<dbReference type="eggNOG" id="COG0529">
    <property type="taxonomic scope" value="Bacteria"/>
</dbReference>
<name>Q2RS05_RHORT</name>
<dbReference type="NCBIfam" id="TIGR00231">
    <property type="entry name" value="small_GTP"/>
    <property type="match status" value="1"/>
</dbReference>
<keyword evidence="18" id="KW-0597">Phosphoprotein</keyword>
<feature type="binding site" evidence="17">
    <location>
        <begin position="110"/>
        <end position="114"/>
    </location>
    <ligand>
        <name>GTP</name>
        <dbReference type="ChEBI" id="CHEBI:37565"/>
    </ligand>
</feature>
<dbReference type="FunFam" id="2.40.30.10:FF:000027">
    <property type="entry name" value="Sulfate adenylyltransferase subunit 1"/>
    <property type="match status" value="1"/>
</dbReference>
<dbReference type="GO" id="GO:0005524">
    <property type="term" value="F:ATP binding"/>
    <property type="evidence" value="ECO:0007669"/>
    <property type="project" value="UniProtKB-UniRule"/>
</dbReference>
<dbReference type="SUPFAM" id="SSF52540">
    <property type="entry name" value="P-loop containing nucleoside triphosphate hydrolases"/>
    <property type="match status" value="2"/>
</dbReference>
<comment type="similarity">
    <text evidence="17">Belongs to the TRAFAC class translation factor GTPase superfamily. Classic translation factor GTPase family. CysN/NodQ subfamily.</text>
</comment>
<evidence type="ECO:0000256" key="10">
    <source>
        <dbReference type="ARBA" id="ARBA00022840"/>
    </source>
</evidence>
<comment type="pathway">
    <text evidence="3 17">Sulfur metabolism; hydrogen sulfide biosynthesis; sulfite from sulfate: step 1/3.</text>
</comment>
<protein>
    <recommendedName>
        <fullName evidence="17 18">Multifunctional fusion protein</fullName>
    </recommendedName>
    <domain>
        <recommendedName>
            <fullName evidence="17">Sulfate adenylyltransferase subunit 1</fullName>
            <ecNumber evidence="17">2.7.7.4</ecNumber>
        </recommendedName>
        <alternativeName>
            <fullName evidence="17">ATP-sulfurylase large subunit</fullName>
        </alternativeName>
        <alternativeName>
            <fullName evidence="17">Sulfate adenylate transferase</fullName>
            <shortName evidence="17">SAT</shortName>
        </alternativeName>
    </domain>
    <domain>
        <recommendedName>
            <fullName evidence="18">Adenylyl-sulfate kinase</fullName>
            <ecNumber evidence="18">2.7.1.25</ecNumber>
        </recommendedName>
        <alternativeName>
            <fullName evidence="18">APS kinase</fullName>
        </alternativeName>
        <alternativeName>
            <fullName evidence="18">ATP adenosine-5'-phosphosulfate 3'-phosphotransferase</fullName>
        </alternativeName>
        <alternativeName>
            <fullName evidence="18">Adenosine-5'-phosphosulfate kinase</fullName>
        </alternativeName>
    </domain>
</protein>
<keyword evidence="9 17" id="KW-0547">Nucleotide-binding</keyword>
<evidence type="ECO:0000259" key="19">
    <source>
        <dbReference type="PROSITE" id="PS51722"/>
    </source>
</evidence>
<keyword evidence="12" id="KW-0511">Multifunctional enzyme</keyword>
<evidence type="ECO:0000256" key="17">
    <source>
        <dbReference type="HAMAP-Rule" id="MF_00062"/>
    </source>
</evidence>
<comment type="catalytic activity">
    <reaction evidence="1 18">
        <text>adenosine 5'-phosphosulfate + ATP = 3'-phosphoadenylyl sulfate + ADP + H(+)</text>
        <dbReference type="Rhea" id="RHEA:24152"/>
        <dbReference type="ChEBI" id="CHEBI:15378"/>
        <dbReference type="ChEBI" id="CHEBI:30616"/>
        <dbReference type="ChEBI" id="CHEBI:58243"/>
        <dbReference type="ChEBI" id="CHEBI:58339"/>
        <dbReference type="ChEBI" id="CHEBI:456216"/>
        <dbReference type="EC" id="2.7.1.25"/>
    </reaction>
</comment>
<keyword evidence="7 17" id="KW-0808">Transferase</keyword>
<dbReference type="GO" id="GO:0005525">
    <property type="term" value="F:GTP binding"/>
    <property type="evidence" value="ECO:0007669"/>
    <property type="project" value="UniProtKB-UniRule"/>
</dbReference>
<evidence type="ECO:0000256" key="1">
    <source>
        <dbReference type="ARBA" id="ARBA00001823"/>
    </source>
</evidence>
<feature type="active site" description="Phosphoserine intermediate" evidence="18">
    <location>
        <position position="541"/>
    </location>
</feature>
<dbReference type="EnsemblBacteria" id="ABC23090">
    <property type="protein sequence ID" value="ABC23090"/>
    <property type="gene ID" value="Rru_A2290"/>
</dbReference>
<evidence type="ECO:0000256" key="16">
    <source>
        <dbReference type="ARBA" id="ARBA00062688"/>
    </source>
</evidence>
<comment type="similarity">
    <text evidence="5">In the N-terminal section; belongs to the TRAFAC class translation factor GTPase superfamily. Classic translation factor GTPase family. CysN/NodQ subfamily.</text>
</comment>
<dbReference type="InterPro" id="IPR044138">
    <property type="entry name" value="CysN_II"/>
</dbReference>
<comment type="function">
    <text evidence="2">APS kinase catalyzes the synthesis of activated sulfate.</text>
</comment>
<dbReference type="InterPro" id="IPR002891">
    <property type="entry name" value="APS"/>
</dbReference>
<dbReference type="Gene3D" id="2.40.30.10">
    <property type="entry name" value="Translation factors"/>
    <property type="match status" value="2"/>
</dbReference>
<evidence type="ECO:0000256" key="6">
    <source>
        <dbReference type="ARBA" id="ARBA00011760"/>
    </source>
</evidence>
<dbReference type="CDD" id="cd04166">
    <property type="entry name" value="CysN_ATPS"/>
    <property type="match status" value="1"/>
</dbReference>
<comment type="function">
    <text evidence="15 17">With CysD forms the ATP sulfurylase (ATPS) that catalyzes the adenylation of sulfate producing adenosine 5'-phosphosulfate (APS) and diphosphate, the first enzymatic step in sulfur assimilation pathway. APS synthesis involves the formation of a high-energy phosphoric-sulfuric acid anhydride bond driven by GTP hydrolysis by CysN coupled to ATP hydrolysis by CysD.</text>
</comment>
<comment type="similarity">
    <text evidence="18">Belongs to the APS kinase family.</text>
</comment>
<dbReference type="NCBIfam" id="NF003478">
    <property type="entry name" value="PRK05124.1"/>
    <property type="match status" value="1"/>
</dbReference>
<dbReference type="InterPro" id="IPR041757">
    <property type="entry name" value="CysN_GTP-bd"/>
</dbReference>
<evidence type="ECO:0000256" key="11">
    <source>
        <dbReference type="ARBA" id="ARBA00023134"/>
    </source>
</evidence>
<evidence type="ECO:0000256" key="3">
    <source>
        <dbReference type="ARBA" id="ARBA00005048"/>
    </source>
</evidence>
<dbReference type="KEGG" id="rru:Rru_A2290"/>
<evidence type="ECO:0000256" key="7">
    <source>
        <dbReference type="ARBA" id="ARBA00022679"/>
    </source>
</evidence>
<dbReference type="SUPFAM" id="SSF50465">
    <property type="entry name" value="EF-Tu/eEF-1alpha/eIF2-gamma C-terminal domain"/>
    <property type="match status" value="1"/>
</dbReference>
<feature type="binding site" evidence="18">
    <location>
        <begin position="467"/>
        <end position="474"/>
    </location>
    <ligand>
        <name>ATP</name>
        <dbReference type="ChEBI" id="CHEBI:30616"/>
    </ligand>
</feature>
<dbReference type="GO" id="GO:0070814">
    <property type="term" value="P:hydrogen sulfide biosynthetic process"/>
    <property type="evidence" value="ECO:0007669"/>
    <property type="project" value="UniProtKB-UniRule"/>
</dbReference>